<dbReference type="AlphaFoldDB" id="A0A2H3NP16"/>
<proteinExistence type="predicted"/>
<protein>
    <submittedName>
        <fullName evidence="1">Uncharacterized protein</fullName>
    </submittedName>
</protein>
<keyword evidence="2" id="KW-1185">Reference proteome</keyword>
<dbReference type="Proteomes" id="UP000221024">
    <property type="component" value="Unassembled WGS sequence"/>
</dbReference>
<reference evidence="1 2" key="1">
    <citation type="submission" date="2017-10" db="EMBL/GenBank/DDBJ databases">
        <title>Draft genome of Longimonas halophila.</title>
        <authorList>
            <person name="Goh K.M."/>
            <person name="Shamsir M.S."/>
            <person name="Lim S.W."/>
        </authorList>
    </citation>
    <scope>NUCLEOTIDE SEQUENCE [LARGE SCALE GENOMIC DNA]</scope>
    <source>
        <strain evidence="1 2">KCTC 42399</strain>
    </source>
</reference>
<dbReference type="RefSeq" id="WP_098061537.1">
    <property type="nucleotide sequence ID" value="NZ_PDEP01000003.1"/>
</dbReference>
<evidence type="ECO:0000313" key="2">
    <source>
        <dbReference type="Proteomes" id="UP000221024"/>
    </source>
</evidence>
<accession>A0A2H3NP16</accession>
<comment type="caution">
    <text evidence="1">The sequence shown here is derived from an EMBL/GenBank/DDBJ whole genome shotgun (WGS) entry which is preliminary data.</text>
</comment>
<gene>
    <name evidence="1" type="ORF">CRI93_05145</name>
</gene>
<evidence type="ECO:0000313" key="1">
    <source>
        <dbReference type="EMBL" id="PEN08495.1"/>
    </source>
</evidence>
<dbReference type="EMBL" id="PDEP01000003">
    <property type="protein sequence ID" value="PEN08495.1"/>
    <property type="molecule type" value="Genomic_DNA"/>
</dbReference>
<organism evidence="1 2">
    <name type="scientific">Longimonas halophila</name>
    <dbReference type="NCBI Taxonomy" id="1469170"/>
    <lineage>
        <taxon>Bacteria</taxon>
        <taxon>Pseudomonadati</taxon>
        <taxon>Rhodothermota</taxon>
        <taxon>Rhodothermia</taxon>
        <taxon>Rhodothermales</taxon>
        <taxon>Salisaetaceae</taxon>
        <taxon>Longimonas</taxon>
    </lineage>
</organism>
<name>A0A2H3NP16_9BACT</name>
<sequence length="218" mass="24535">MSDDPSAVNEQSIILYNQEVPQDVRSKLEDELRDTIHVDRSQTIYMMSQTVPELVQIVLDAVTWKNGLGTAAAIFFKSYLEKIGSIAAESSWKQSSAIAKVLKENSVEAIESFVDAIIGAKKSLSPNCRFMIGLPYPEGYRGTLLRIEADNREEIAIVLALFVAQVQRIQDRLSEEVDEENVAVGISLKLNEDGDFVATWYDREQQYHEIMISNSLMK</sequence>